<keyword evidence="3" id="KW-1185">Reference proteome</keyword>
<accession>A0A840XNT0</accession>
<feature type="transmembrane region" description="Helical" evidence="1">
    <location>
        <begin position="121"/>
        <end position="140"/>
    </location>
</feature>
<dbReference type="AlphaFoldDB" id="A0A840XNT0"/>
<organism evidence="2 3">
    <name type="scientific">Microcella frigidaquae</name>
    <dbReference type="NCBI Taxonomy" id="424758"/>
    <lineage>
        <taxon>Bacteria</taxon>
        <taxon>Bacillati</taxon>
        <taxon>Actinomycetota</taxon>
        <taxon>Actinomycetes</taxon>
        <taxon>Micrococcales</taxon>
        <taxon>Microbacteriaceae</taxon>
        <taxon>Microcella</taxon>
    </lineage>
</organism>
<feature type="transmembrane region" description="Helical" evidence="1">
    <location>
        <begin position="47"/>
        <end position="68"/>
    </location>
</feature>
<evidence type="ECO:0000313" key="3">
    <source>
        <dbReference type="Proteomes" id="UP000552883"/>
    </source>
</evidence>
<feature type="transmembrane region" description="Helical" evidence="1">
    <location>
        <begin position="15"/>
        <end position="35"/>
    </location>
</feature>
<evidence type="ECO:0000256" key="1">
    <source>
        <dbReference type="SAM" id="Phobius"/>
    </source>
</evidence>
<dbReference type="Proteomes" id="UP000552883">
    <property type="component" value="Unassembled WGS sequence"/>
</dbReference>
<proteinExistence type="predicted"/>
<dbReference type="EMBL" id="JACHBS010000001">
    <property type="protein sequence ID" value="MBB5618487.1"/>
    <property type="molecule type" value="Genomic_DNA"/>
</dbReference>
<sequence length="165" mass="16586">MLIPSLLTVETDQMTLIRALLGGSVLGFLGFLPLLRATHAVIGARAVPAWAMLVAYLVLLVRPAALAVEAAAAPLAVLSNLPGLSPQLVPYLLLATTAIGAGFAAYAVLPLAQSAVSTGRRVAVAAGVGLLVGLALYAFAPYVAPLAALGVAVALLIGRGRAAED</sequence>
<protein>
    <submittedName>
        <fullName evidence="2">Uncharacterized protein</fullName>
    </submittedName>
</protein>
<reference evidence="2 3" key="1">
    <citation type="submission" date="2020-08" db="EMBL/GenBank/DDBJ databases">
        <title>Sequencing the genomes of 1000 actinobacteria strains.</title>
        <authorList>
            <person name="Klenk H.-P."/>
        </authorList>
    </citation>
    <scope>NUCLEOTIDE SEQUENCE [LARGE SCALE GENOMIC DNA]</scope>
    <source>
        <strain evidence="2 3">DSM 23889</strain>
    </source>
</reference>
<comment type="caution">
    <text evidence="2">The sequence shown here is derived from an EMBL/GenBank/DDBJ whole genome shotgun (WGS) entry which is preliminary data.</text>
</comment>
<gene>
    <name evidence="2" type="ORF">BJ959_001983</name>
</gene>
<keyword evidence="1" id="KW-1133">Transmembrane helix</keyword>
<keyword evidence="1" id="KW-0812">Transmembrane</keyword>
<evidence type="ECO:0000313" key="2">
    <source>
        <dbReference type="EMBL" id="MBB5618487.1"/>
    </source>
</evidence>
<keyword evidence="1" id="KW-0472">Membrane</keyword>
<dbReference type="RefSeq" id="WP_153981481.1">
    <property type="nucleotide sequence ID" value="NZ_BAAANZ010000002.1"/>
</dbReference>
<feature type="transmembrane region" description="Helical" evidence="1">
    <location>
        <begin position="88"/>
        <end position="109"/>
    </location>
</feature>
<name>A0A840XNT0_9MICO</name>